<comment type="caution">
    <text evidence="2">The sequence shown here is derived from an EMBL/GenBank/DDBJ whole genome shotgun (WGS) entry which is preliminary data.</text>
</comment>
<gene>
    <name evidence="2" type="ORF">FSARC_14634</name>
</gene>
<protein>
    <recommendedName>
        <fullName evidence="1">Protein kinase domain-containing protein</fullName>
    </recommendedName>
</protein>
<organism evidence="2 3">
    <name type="scientific">Fusarium sarcochroum</name>
    <dbReference type="NCBI Taxonomy" id="1208366"/>
    <lineage>
        <taxon>Eukaryota</taxon>
        <taxon>Fungi</taxon>
        <taxon>Dikarya</taxon>
        <taxon>Ascomycota</taxon>
        <taxon>Pezizomycotina</taxon>
        <taxon>Sordariomycetes</taxon>
        <taxon>Hypocreomycetidae</taxon>
        <taxon>Hypocreales</taxon>
        <taxon>Nectriaceae</taxon>
        <taxon>Fusarium</taxon>
        <taxon>Fusarium lateritium species complex</taxon>
    </lineage>
</organism>
<dbReference type="InterPro" id="IPR011009">
    <property type="entry name" value="Kinase-like_dom_sf"/>
</dbReference>
<evidence type="ECO:0000313" key="2">
    <source>
        <dbReference type="EMBL" id="KAF4944591.1"/>
    </source>
</evidence>
<reference evidence="2" key="1">
    <citation type="journal article" date="2020" name="BMC Genomics">
        <title>Correction to: Identification and distribution of gene clusters required for synthesis of sphingolipid metabolism inhibitors in diverse species of the filamentous fungus Fusarium.</title>
        <authorList>
            <person name="Kim H.S."/>
            <person name="Lohmar J.M."/>
            <person name="Busman M."/>
            <person name="Brown D.W."/>
            <person name="Naumann T.A."/>
            <person name="Divon H.H."/>
            <person name="Lysoe E."/>
            <person name="Uhlig S."/>
            <person name="Proctor R.H."/>
        </authorList>
    </citation>
    <scope>NUCLEOTIDE SEQUENCE</scope>
    <source>
        <strain evidence="2">NRRL 20472</strain>
    </source>
</reference>
<dbReference type="InterPro" id="IPR056002">
    <property type="entry name" value="DUF7580"/>
</dbReference>
<dbReference type="Pfam" id="PF00069">
    <property type="entry name" value="Pkinase"/>
    <property type="match status" value="1"/>
</dbReference>
<dbReference type="Pfam" id="PF24476">
    <property type="entry name" value="DUF7580"/>
    <property type="match status" value="1"/>
</dbReference>
<dbReference type="OrthoDB" id="4062651at2759"/>
<accession>A0A8H4SS81</accession>
<dbReference type="AlphaFoldDB" id="A0A8H4SS81"/>
<dbReference type="Gene3D" id="1.10.510.10">
    <property type="entry name" value="Transferase(Phosphotransferase) domain 1"/>
    <property type="match status" value="2"/>
</dbReference>
<sequence length="879" mass="101016">MNNLITHLKQLQIKNASKNYFVPEAAFFHLMTDEQVNIAIAESDIDAYRRDEIANQVCRRGKKIFGILILANGASLLQRFIEADQLEDARLPFTEEILTETVGLSDGQAGSGGFGIVYEVVINPDHQTLGNVFPERFVRKEFSKNQSHYTELQNLAVLNTLKHPNIVELLSSYAYDDVRHNLLFPLATHGSLKDFMTKDRQLTGFLSDDSVLTALAGLSSAIKSLHEFFEDKLDLALIGFHHDLQPRNILVTENTFILADFGLSKLKPSDEDSETPFRNRMDDYVAPECEDWENNYEPGPVHRSSDIWSFGCVLAEIVTYVSQSCTGVRDFREARKFKRPGNTHHSFHCGPQVSSTGVTDWLSNLETSSSPSFVLIIQLVKRILSLDPFVRPRAVEVERFLRFVAIHRSVTRIDGRFEQLQEKYPKQLDPVLEMIRFQSWSYAAGVLEAKDVEAKLSHNILDQFNNISEVLLRLEHDIESRLSRENTKTYLDTSQLSKIIDQLHFHLDDRQSEVSRDYFKVSIFKNHDHIRNTINDGANETPPSHEIRMRMNIQDMTRLLDQDSDPHSRSLVIDPSQVDGLRDFGQHHHGTQRNVVPPHQVWVEWRKYAHSTDKETMDKLYDRTAKLSELLSREKPKAMRTMNCTGFMHKPDKQALGLIFDFPVTLAARMPLIPVNLSEVIRGTQAFEDLPDLNSRFGLAHTLAAALFEFHSVGWLHKSLTSDNVIFFKREEDPVIHVELSPWLVGFNHSKPDDPLGFTSGLSETASRMYHHPNYIDIQHGFRLEFDYYSLGIILLEIGHWKPFREMTKTWTGSYEERRQRLLKGRIPNLRKTMGREYSEAVRFCVEAATNLTSSEGDHYKMILSFLERVVIPLSRLPR</sequence>
<proteinExistence type="predicted"/>
<dbReference type="SUPFAM" id="SSF56112">
    <property type="entry name" value="Protein kinase-like (PK-like)"/>
    <property type="match status" value="2"/>
</dbReference>
<reference evidence="2" key="2">
    <citation type="submission" date="2020-05" db="EMBL/GenBank/DDBJ databases">
        <authorList>
            <person name="Kim H.-S."/>
            <person name="Proctor R.H."/>
            <person name="Brown D.W."/>
        </authorList>
    </citation>
    <scope>NUCLEOTIDE SEQUENCE</scope>
    <source>
        <strain evidence="2">NRRL 20472</strain>
    </source>
</reference>
<dbReference type="Proteomes" id="UP000622797">
    <property type="component" value="Unassembled WGS sequence"/>
</dbReference>
<feature type="domain" description="Protein kinase" evidence="1">
    <location>
        <begin position="103"/>
        <end position="404"/>
    </location>
</feature>
<dbReference type="EMBL" id="JABEXW010001320">
    <property type="protein sequence ID" value="KAF4944591.1"/>
    <property type="molecule type" value="Genomic_DNA"/>
</dbReference>
<evidence type="ECO:0000313" key="3">
    <source>
        <dbReference type="Proteomes" id="UP000622797"/>
    </source>
</evidence>
<dbReference type="PANTHER" id="PTHR37542">
    <property type="entry name" value="HELO DOMAIN-CONTAINING PROTEIN-RELATED"/>
    <property type="match status" value="1"/>
</dbReference>
<dbReference type="PROSITE" id="PS50011">
    <property type="entry name" value="PROTEIN_KINASE_DOM"/>
    <property type="match status" value="2"/>
</dbReference>
<keyword evidence="3" id="KW-1185">Reference proteome</keyword>
<name>A0A8H4SS81_9HYPO</name>
<dbReference type="GO" id="GO:0005524">
    <property type="term" value="F:ATP binding"/>
    <property type="evidence" value="ECO:0007669"/>
    <property type="project" value="InterPro"/>
</dbReference>
<dbReference type="Gene3D" id="3.30.200.20">
    <property type="entry name" value="Phosphorylase Kinase, domain 1"/>
    <property type="match status" value="1"/>
</dbReference>
<dbReference type="CDD" id="cd00180">
    <property type="entry name" value="PKc"/>
    <property type="match status" value="1"/>
</dbReference>
<dbReference type="PANTHER" id="PTHR37542:SF3">
    <property type="entry name" value="PRION-INHIBITION AND PROPAGATION HELO DOMAIN-CONTAINING PROTEIN"/>
    <property type="match status" value="1"/>
</dbReference>
<dbReference type="GO" id="GO:0004672">
    <property type="term" value="F:protein kinase activity"/>
    <property type="evidence" value="ECO:0007669"/>
    <property type="project" value="InterPro"/>
</dbReference>
<evidence type="ECO:0000259" key="1">
    <source>
        <dbReference type="PROSITE" id="PS50011"/>
    </source>
</evidence>
<dbReference type="InterPro" id="IPR000719">
    <property type="entry name" value="Prot_kinase_dom"/>
</dbReference>
<feature type="domain" description="Protein kinase" evidence="1">
    <location>
        <begin position="573"/>
        <end position="867"/>
    </location>
</feature>